<organism evidence="2 3">
    <name type="scientific">Flagellimonas okinawensis</name>
    <dbReference type="NCBI Taxonomy" id="3031324"/>
    <lineage>
        <taxon>Bacteria</taxon>
        <taxon>Pseudomonadati</taxon>
        <taxon>Bacteroidota</taxon>
        <taxon>Flavobacteriia</taxon>
        <taxon>Flavobacteriales</taxon>
        <taxon>Flavobacteriaceae</taxon>
        <taxon>Flagellimonas</taxon>
    </lineage>
</organism>
<dbReference type="InterPro" id="IPR052935">
    <property type="entry name" value="Mg2+_PAP"/>
</dbReference>
<name>A0ABT5XNJ7_9FLAO</name>
<sequence length="315" mass="36039">MGRTPRPSPVVWQLSALPLIDKRTLIMGVLLTNVPYDVARKSGSFRNLINITKTYSVRPYSNKNISLIADGVTTKTKTDANGSFWTIADYQHRRGIDVMVHGRNRPLGIIHNYPIAHKSLGNTLGVISDIDDTIIESFTADFFKRVSVLLFKTPKKRKPIDFTHKLFKVFEERKANTYYVSKSESNLFGTLTNFIEHSGLPKGVLFLTPYMSLWKLLSTKKAKDFKMNRIRFLIENSAEEKYILLGDDSQRDMEIYFETAKAFPKNILKIYIRQTKPKINLSKKQGIESLKNTGIPVKYFKADDDLEESDISSKT</sequence>
<feature type="domain" description="Phosphatidate phosphatase APP1 catalytic" evidence="1">
    <location>
        <begin position="125"/>
        <end position="274"/>
    </location>
</feature>
<comment type="caution">
    <text evidence="2">The sequence shown here is derived from an EMBL/GenBank/DDBJ whole genome shotgun (WGS) entry which is preliminary data.</text>
</comment>
<dbReference type="PANTHER" id="PTHR28208:SF3">
    <property type="entry name" value="PHOSPHATIDATE PHOSPHATASE APP1"/>
    <property type="match status" value="1"/>
</dbReference>
<accession>A0ABT5XNJ7</accession>
<reference evidence="2 3" key="1">
    <citation type="submission" date="2023-03" db="EMBL/GenBank/DDBJ databases">
        <title>Muricauda XX sp. nov. and Muricauda XXX sp. nov., two novel species isolated from Okinawa Trough.</title>
        <authorList>
            <person name="Cao W."/>
            <person name="Deng X."/>
        </authorList>
    </citation>
    <scope>NUCLEOTIDE SEQUENCE [LARGE SCALE GENOMIC DNA]</scope>
    <source>
        <strain evidence="2 3">81s02</strain>
    </source>
</reference>
<evidence type="ECO:0000259" key="1">
    <source>
        <dbReference type="Pfam" id="PF09949"/>
    </source>
</evidence>
<keyword evidence="3" id="KW-1185">Reference proteome</keyword>
<protein>
    <submittedName>
        <fullName evidence="2">App1 family protein</fullName>
    </submittedName>
</protein>
<dbReference type="InterPro" id="IPR019236">
    <property type="entry name" value="APP1_cat"/>
</dbReference>
<dbReference type="Pfam" id="PF09949">
    <property type="entry name" value="APP1_cat"/>
    <property type="match status" value="1"/>
</dbReference>
<proteinExistence type="predicted"/>
<evidence type="ECO:0000313" key="3">
    <source>
        <dbReference type="Proteomes" id="UP001217083"/>
    </source>
</evidence>
<dbReference type="Proteomes" id="UP001217083">
    <property type="component" value="Unassembled WGS sequence"/>
</dbReference>
<evidence type="ECO:0000313" key="2">
    <source>
        <dbReference type="EMBL" id="MDF0707460.1"/>
    </source>
</evidence>
<dbReference type="EMBL" id="JARFVA010000002">
    <property type="protein sequence ID" value="MDF0707460.1"/>
    <property type="molecule type" value="Genomic_DNA"/>
</dbReference>
<gene>
    <name evidence="2" type="ORF">PY091_09550</name>
</gene>
<dbReference type="RefSeq" id="WP_275614617.1">
    <property type="nucleotide sequence ID" value="NZ_JARFVA010000002.1"/>
</dbReference>
<dbReference type="PANTHER" id="PTHR28208">
    <property type="entry name" value="PHOSPHATIDATE PHOSPHATASE APP1"/>
    <property type="match status" value="1"/>
</dbReference>